<reference evidence="2" key="1">
    <citation type="submission" date="2014-09" db="EMBL/GenBank/DDBJ databases">
        <authorList>
            <person name="Mudge J."/>
            <person name="Ramaraj T."/>
            <person name="Lindquist I.E."/>
            <person name="Bharti A.K."/>
            <person name="Sundararajan A."/>
            <person name="Cameron C.T."/>
            <person name="Woodward J.E."/>
            <person name="May G.D."/>
            <person name="Brubaker C."/>
            <person name="Broadhvest J."/>
            <person name="Wilkins T.A."/>
        </authorList>
    </citation>
    <scope>NUCLEOTIDE SEQUENCE</scope>
    <source>
        <strain evidence="2">cv. AKA8401</strain>
    </source>
</reference>
<comment type="caution">
    <text evidence="1">The sequence shown here is derived from an EMBL/GenBank/DDBJ whole genome shotgun (WGS) entry which is preliminary data.</text>
</comment>
<evidence type="ECO:0000313" key="1">
    <source>
        <dbReference type="EMBL" id="KHF99155.1"/>
    </source>
</evidence>
<keyword evidence="2" id="KW-1185">Reference proteome</keyword>
<dbReference type="AlphaFoldDB" id="A0A0B0MJR3"/>
<organism evidence="1 2">
    <name type="scientific">Gossypium arboreum</name>
    <name type="common">Tree cotton</name>
    <name type="synonym">Gossypium nanking</name>
    <dbReference type="NCBI Taxonomy" id="29729"/>
    <lineage>
        <taxon>Eukaryota</taxon>
        <taxon>Viridiplantae</taxon>
        <taxon>Streptophyta</taxon>
        <taxon>Embryophyta</taxon>
        <taxon>Tracheophyta</taxon>
        <taxon>Spermatophyta</taxon>
        <taxon>Magnoliopsida</taxon>
        <taxon>eudicotyledons</taxon>
        <taxon>Gunneridae</taxon>
        <taxon>Pentapetalae</taxon>
        <taxon>rosids</taxon>
        <taxon>malvids</taxon>
        <taxon>Malvales</taxon>
        <taxon>Malvaceae</taxon>
        <taxon>Malvoideae</taxon>
        <taxon>Gossypium</taxon>
    </lineage>
</organism>
<dbReference type="EMBL" id="JRRC01066859">
    <property type="protein sequence ID" value="KHF99155.1"/>
    <property type="molecule type" value="Genomic_DNA"/>
</dbReference>
<sequence length="78" mass="8797">MLHGRVSPGVEIELKSICSIQSHTRAHDWSCGTSQYTLYLAYGLTHRRVTWPCCITWYTGVSSAVLYKSVCMPCFHTA</sequence>
<name>A0A0B0MJR3_GOSAR</name>
<gene>
    <name evidence="1" type="ORF">F383_38239</name>
</gene>
<evidence type="ECO:0000313" key="2">
    <source>
        <dbReference type="Proteomes" id="UP000032142"/>
    </source>
</evidence>
<accession>A0A0B0MJR3</accession>
<dbReference type="Proteomes" id="UP000032142">
    <property type="component" value="Unassembled WGS sequence"/>
</dbReference>
<protein>
    <submittedName>
        <fullName evidence="1">23S rRNA</fullName>
    </submittedName>
</protein>
<proteinExistence type="predicted"/>